<organism evidence="2 3">
    <name type="scientific">Algoriphagus aquaeductus</name>
    <dbReference type="NCBI Taxonomy" id="475299"/>
    <lineage>
        <taxon>Bacteria</taxon>
        <taxon>Pseudomonadati</taxon>
        <taxon>Bacteroidota</taxon>
        <taxon>Cytophagia</taxon>
        <taxon>Cytophagales</taxon>
        <taxon>Cyclobacteriaceae</taxon>
        <taxon>Algoriphagus</taxon>
    </lineage>
</organism>
<dbReference type="EMBL" id="QKTX01000013">
    <property type="protein sequence ID" value="PZV79706.1"/>
    <property type="molecule type" value="Genomic_DNA"/>
</dbReference>
<keyword evidence="1" id="KW-1133">Transmembrane helix</keyword>
<dbReference type="Proteomes" id="UP000248917">
    <property type="component" value="Unassembled WGS sequence"/>
</dbReference>
<keyword evidence="1" id="KW-0472">Membrane</keyword>
<proteinExistence type="predicted"/>
<dbReference type="AlphaFoldDB" id="A0A326RQK3"/>
<name>A0A326RQK3_9BACT</name>
<sequence>MKDNITVIIIVSLLAIHFLAGIGWLIYKILGANPSEKKQD</sequence>
<dbReference type="RefSeq" id="WP_262510284.1">
    <property type="nucleotide sequence ID" value="NZ_QKTX01000013.1"/>
</dbReference>
<protein>
    <submittedName>
        <fullName evidence="2">Uncharacterized protein</fullName>
    </submittedName>
</protein>
<reference evidence="2 3" key="1">
    <citation type="submission" date="2018-06" db="EMBL/GenBank/DDBJ databases">
        <title>Genomic Encyclopedia of Archaeal and Bacterial Type Strains, Phase II (KMG-II): from individual species to whole genera.</title>
        <authorList>
            <person name="Goeker M."/>
        </authorList>
    </citation>
    <scope>NUCLEOTIDE SEQUENCE [LARGE SCALE GENOMIC DNA]</scope>
    <source>
        <strain evidence="2 3">T4</strain>
    </source>
</reference>
<accession>A0A326RQK3</accession>
<evidence type="ECO:0000313" key="2">
    <source>
        <dbReference type="EMBL" id="PZV79706.1"/>
    </source>
</evidence>
<evidence type="ECO:0000256" key="1">
    <source>
        <dbReference type="SAM" id="Phobius"/>
    </source>
</evidence>
<comment type="caution">
    <text evidence="2">The sequence shown here is derived from an EMBL/GenBank/DDBJ whole genome shotgun (WGS) entry which is preliminary data.</text>
</comment>
<feature type="transmembrane region" description="Helical" evidence="1">
    <location>
        <begin position="6"/>
        <end position="27"/>
    </location>
</feature>
<keyword evidence="1" id="KW-0812">Transmembrane</keyword>
<keyword evidence="3" id="KW-1185">Reference proteome</keyword>
<gene>
    <name evidence="2" type="ORF">CLV31_11321</name>
</gene>
<evidence type="ECO:0000313" key="3">
    <source>
        <dbReference type="Proteomes" id="UP000248917"/>
    </source>
</evidence>